<proteinExistence type="inferred from homology"/>
<dbReference type="InParanoid" id="A0A3B5K0P1"/>
<dbReference type="Gene3D" id="3.40.390.10">
    <property type="entry name" value="Collagenase (Catalytic Domain)"/>
    <property type="match status" value="1"/>
</dbReference>
<evidence type="ECO:0000256" key="9">
    <source>
        <dbReference type="ARBA" id="ARBA00040634"/>
    </source>
</evidence>
<evidence type="ECO:0000256" key="1">
    <source>
        <dbReference type="ARBA" id="ARBA00001947"/>
    </source>
</evidence>
<dbReference type="OMA" id="NARFMYP"/>
<dbReference type="CDD" id="cd11375">
    <property type="entry name" value="Peptidase_M54"/>
    <property type="match status" value="1"/>
</dbReference>
<accession>A0A3B5K0P1</accession>
<dbReference type="PANTHER" id="PTHR32205">
    <property type="entry name" value="ARCHAEMETZINCIN-2-RELATED"/>
    <property type="match status" value="1"/>
</dbReference>
<evidence type="ECO:0000256" key="8">
    <source>
        <dbReference type="ARBA" id="ARBA00024316"/>
    </source>
</evidence>
<dbReference type="GO" id="GO:0006508">
    <property type="term" value="P:proteolysis"/>
    <property type="evidence" value="ECO:0007669"/>
    <property type="project" value="UniProtKB-KW"/>
</dbReference>
<comment type="similarity">
    <text evidence="2">Belongs to the peptidase M54 family.</text>
</comment>
<keyword evidence="12" id="KW-1185">Reference proteome</keyword>
<evidence type="ECO:0000256" key="2">
    <source>
        <dbReference type="ARBA" id="ARBA00006954"/>
    </source>
</evidence>
<dbReference type="GO" id="GO:0046872">
    <property type="term" value="F:metal ion binding"/>
    <property type="evidence" value="ECO:0007669"/>
    <property type="project" value="UniProtKB-KW"/>
</dbReference>
<keyword evidence="3" id="KW-0645">Protease</keyword>
<keyword evidence="4" id="KW-0479">Metal-binding</keyword>
<dbReference type="GeneTree" id="ENSGT00530000063996"/>
<organism evidence="11 12">
    <name type="scientific">Takifugu rubripes</name>
    <name type="common">Japanese pufferfish</name>
    <name type="synonym">Fugu rubripes</name>
    <dbReference type="NCBI Taxonomy" id="31033"/>
    <lineage>
        <taxon>Eukaryota</taxon>
        <taxon>Metazoa</taxon>
        <taxon>Chordata</taxon>
        <taxon>Craniata</taxon>
        <taxon>Vertebrata</taxon>
        <taxon>Euteleostomi</taxon>
        <taxon>Actinopterygii</taxon>
        <taxon>Neopterygii</taxon>
        <taxon>Teleostei</taxon>
        <taxon>Neoteleostei</taxon>
        <taxon>Acanthomorphata</taxon>
        <taxon>Eupercaria</taxon>
        <taxon>Tetraodontiformes</taxon>
        <taxon>Tetradontoidea</taxon>
        <taxon>Tetraodontidae</taxon>
        <taxon>Takifugu</taxon>
    </lineage>
</organism>
<dbReference type="InterPro" id="IPR012962">
    <property type="entry name" value="Pept_M54_archaemetzincn"/>
</dbReference>
<sequence>MSILCHSVDTLQAALVKYTKEERQFLEEGLHPGHPGSLFQPITVHSDSNWISSHPEEPQSFERFYRDPRRRKLDTSHNTIYIQTIGEEYCKAFFSGLSVKLLPAVTVAETRCSFRVNDNSQNLEILTGDLLQFLWNKKSKDAFCIVGITLIDLYPNESWNFISTLCVGMGVFSFARYDDEFYSRPYAGRLRKSRRPKQDDYSLFDGYHIPPITSTMLLRSCKTMAHEIGHIYHCQWLTCVMQGSNHLEESDRRPLDFCPISLRKLQTAVGFDIGKRYKALLEWIENDHTNSGGEASACQAVPKPTEAFHTFRMWLCRCLDTLGQKEDV</sequence>
<evidence type="ECO:0000313" key="11">
    <source>
        <dbReference type="Ensembl" id="ENSTRUP00000048986.2"/>
    </source>
</evidence>
<keyword evidence="6" id="KW-0862">Zinc</keyword>
<reference evidence="11 12" key="1">
    <citation type="journal article" date="2011" name="Genome Biol. Evol.">
        <title>Integration of the genetic map and genome assembly of fugu facilitates insights into distinct features of genome evolution in teleosts and mammals.</title>
        <authorList>
            <person name="Kai W."/>
            <person name="Kikuchi K."/>
            <person name="Tohari S."/>
            <person name="Chew A.K."/>
            <person name="Tay A."/>
            <person name="Fujiwara A."/>
            <person name="Hosoya S."/>
            <person name="Suetake H."/>
            <person name="Naruse K."/>
            <person name="Brenner S."/>
            <person name="Suzuki Y."/>
            <person name="Venkatesh B."/>
        </authorList>
    </citation>
    <scope>NUCLEOTIDE SEQUENCE [LARGE SCALE GENOMIC DNA]</scope>
</reference>
<name>A0A3B5K0P1_TAKRU</name>
<evidence type="ECO:0000313" key="12">
    <source>
        <dbReference type="Proteomes" id="UP000005226"/>
    </source>
</evidence>
<evidence type="ECO:0000256" key="3">
    <source>
        <dbReference type="ARBA" id="ARBA00022670"/>
    </source>
</evidence>
<dbReference type="InterPro" id="IPR024079">
    <property type="entry name" value="MetalloPept_cat_dom_sf"/>
</dbReference>
<evidence type="ECO:0000256" key="4">
    <source>
        <dbReference type="ARBA" id="ARBA00022723"/>
    </source>
</evidence>
<reference evidence="11" key="2">
    <citation type="submission" date="2025-08" db="UniProtKB">
        <authorList>
            <consortium name="Ensembl"/>
        </authorList>
    </citation>
    <scope>IDENTIFICATION</scope>
</reference>
<evidence type="ECO:0000256" key="10">
    <source>
        <dbReference type="ARBA" id="ARBA00043240"/>
    </source>
</evidence>
<evidence type="ECO:0000256" key="7">
    <source>
        <dbReference type="ARBA" id="ARBA00023049"/>
    </source>
</evidence>
<comment type="function">
    <text evidence="8">Probable zinc metalloprotease.</text>
</comment>
<dbReference type="AlphaFoldDB" id="A0A3B5K0P1"/>
<comment type="cofactor">
    <cofactor evidence="1">
        <name>Zn(2+)</name>
        <dbReference type="ChEBI" id="CHEBI:29105"/>
    </cofactor>
</comment>
<protein>
    <recommendedName>
        <fullName evidence="9">Archaemetzincin-2</fullName>
    </recommendedName>
    <alternativeName>
        <fullName evidence="10">Archeobacterial metalloproteinase-like protein 2</fullName>
    </alternativeName>
</protein>
<dbReference type="Ensembl" id="ENSTRUT00000053703.2">
    <property type="protein sequence ID" value="ENSTRUP00000048986.2"/>
    <property type="gene ID" value="ENSTRUG00000020865.2"/>
</dbReference>
<keyword evidence="7" id="KW-0482">Metalloprotease</keyword>
<reference evidence="11" key="3">
    <citation type="submission" date="2025-09" db="UniProtKB">
        <authorList>
            <consortium name="Ensembl"/>
        </authorList>
    </citation>
    <scope>IDENTIFICATION</scope>
</reference>
<dbReference type="Proteomes" id="UP000005226">
    <property type="component" value="Chromosome 1"/>
</dbReference>
<evidence type="ECO:0000256" key="6">
    <source>
        <dbReference type="ARBA" id="ARBA00022833"/>
    </source>
</evidence>
<dbReference type="Pfam" id="PF07998">
    <property type="entry name" value="Peptidase_M54"/>
    <property type="match status" value="1"/>
</dbReference>
<dbReference type="GO" id="GO:0008237">
    <property type="term" value="F:metallopeptidase activity"/>
    <property type="evidence" value="ECO:0007669"/>
    <property type="project" value="UniProtKB-KW"/>
</dbReference>
<gene>
    <name evidence="11" type="primary">AMZ2</name>
</gene>
<dbReference type="InterPro" id="IPR052009">
    <property type="entry name" value="Archaemetzincin"/>
</dbReference>
<dbReference type="PANTHER" id="PTHR32205:SF5">
    <property type="entry name" value="ARCHAEMETZINCIN-2"/>
    <property type="match status" value="1"/>
</dbReference>
<keyword evidence="5" id="KW-0378">Hydrolase</keyword>
<evidence type="ECO:0000256" key="5">
    <source>
        <dbReference type="ARBA" id="ARBA00022801"/>
    </source>
</evidence>
<dbReference type="SUPFAM" id="SSF55486">
    <property type="entry name" value="Metalloproteases ('zincins'), catalytic domain"/>
    <property type="match status" value="2"/>
</dbReference>